<dbReference type="EMBL" id="CP036200">
    <property type="protein sequence ID" value="QBF81616.1"/>
    <property type="molecule type" value="Genomic_DNA"/>
</dbReference>
<keyword evidence="3" id="KW-1185">Reference proteome</keyword>
<evidence type="ECO:0000313" key="3">
    <source>
        <dbReference type="Proteomes" id="UP000291106"/>
    </source>
</evidence>
<dbReference type="AlphaFoldDB" id="A0A411PDI9"/>
<dbReference type="InterPro" id="IPR015168">
    <property type="entry name" value="SsuA/THI5"/>
</dbReference>
<dbReference type="KEGG" id="smai:EXU30_02090"/>
<gene>
    <name evidence="2" type="ORF">EXU30_02090</name>
</gene>
<accession>A0A411PDI9</accession>
<reference evidence="2 3" key="1">
    <citation type="submission" date="2019-02" db="EMBL/GenBank/DDBJ databases">
        <title>Shewanella sp. D4-2 isolated from Dokdo Island.</title>
        <authorList>
            <person name="Baek K."/>
        </authorList>
    </citation>
    <scope>NUCLEOTIDE SEQUENCE [LARGE SCALE GENOMIC DNA]</scope>
    <source>
        <strain evidence="2 3">D4-2</strain>
    </source>
</reference>
<dbReference type="RefSeq" id="WP_130597590.1">
    <property type="nucleotide sequence ID" value="NZ_CP036200.1"/>
</dbReference>
<proteinExistence type="predicted"/>
<evidence type="ECO:0000313" key="2">
    <source>
        <dbReference type="EMBL" id="QBF81616.1"/>
    </source>
</evidence>
<organism evidence="2 3">
    <name type="scientific">Shewanella maritima</name>
    <dbReference type="NCBI Taxonomy" id="2520507"/>
    <lineage>
        <taxon>Bacteria</taxon>
        <taxon>Pseudomonadati</taxon>
        <taxon>Pseudomonadota</taxon>
        <taxon>Gammaproteobacteria</taxon>
        <taxon>Alteromonadales</taxon>
        <taxon>Shewanellaceae</taxon>
        <taxon>Shewanella</taxon>
    </lineage>
</organism>
<sequence length="336" mass="37598">MEAYKFKLVILLSLALLTSCGEQQTITNPSSEVTFALPKQLGSISVHIAAEQGFFAKYGIDPKIKYYPSGKRALNEGLLRGEADFANTADIPFVFAIDRKQPVKCIATLYYTDDVNGIAANKLRGINEISDLRGKTIATQKFSTVHHFHDSILPIYGIELDSITTTFAKAEELADLLYQQKIDAFTMREPYLSQAIELLGDDVKIFKFPHDYIQFEVLLTTDTYLKHNPQIVEDVLSAIIEAELYIKQNPDRAIQSFSNALGVQQGVLKQSFSTSNARINLPQSALSLWERQLHWAQLQNDTNGGNDKNNINIMQFIDTSPLATVSNDRVSIITDE</sequence>
<dbReference type="SUPFAM" id="SSF53850">
    <property type="entry name" value="Periplasmic binding protein-like II"/>
    <property type="match status" value="1"/>
</dbReference>
<feature type="domain" description="SsuA/THI5-like" evidence="1">
    <location>
        <begin position="46"/>
        <end position="253"/>
    </location>
</feature>
<name>A0A411PDI9_9GAMM</name>
<dbReference type="Proteomes" id="UP000291106">
    <property type="component" value="Chromosome"/>
</dbReference>
<dbReference type="Gene3D" id="3.40.190.10">
    <property type="entry name" value="Periplasmic binding protein-like II"/>
    <property type="match status" value="3"/>
</dbReference>
<dbReference type="Pfam" id="PF09084">
    <property type="entry name" value="NMT1"/>
    <property type="match status" value="1"/>
</dbReference>
<protein>
    <submittedName>
        <fullName evidence="2">ABC transporter substrate-binding protein</fullName>
    </submittedName>
</protein>
<dbReference type="OrthoDB" id="286202at2"/>
<dbReference type="PANTHER" id="PTHR30024">
    <property type="entry name" value="ALIPHATIC SULFONATES-BINDING PROTEIN-RELATED"/>
    <property type="match status" value="1"/>
</dbReference>
<evidence type="ECO:0000259" key="1">
    <source>
        <dbReference type="Pfam" id="PF09084"/>
    </source>
</evidence>
<dbReference type="PROSITE" id="PS51257">
    <property type="entry name" value="PROKAR_LIPOPROTEIN"/>
    <property type="match status" value="1"/>
</dbReference>